<name>I3DVU1_BACMT</name>
<keyword evidence="1" id="KW-0812">Transmembrane</keyword>
<evidence type="ECO:0000313" key="3">
    <source>
        <dbReference type="Proteomes" id="UP000010523"/>
    </source>
</evidence>
<accession>I3DVU1</accession>
<feature type="transmembrane region" description="Helical" evidence="1">
    <location>
        <begin position="32"/>
        <end position="49"/>
    </location>
</feature>
<organism evidence="2 3">
    <name type="scientific">Bacillus methanolicus PB1</name>
    <dbReference type="NCBI Taxonomy" id="997296"/>
    <lineage>
        <taxon>Bacteria</taxon>
        <taxon>Bacillati</taxon>
        <taxon>Bacillota</taxon>
        <taxon>Bacilli</taxon>
        <taxon>Bacillales</taxon>
        <taxon>Bacillaceae</taxon>
        <taxon>Bacillus</taxon>
    </lineage>
</organism>
<comment type="caution">
    <text evidence="2">The sequence shown here is derived from an EMBL/GenBank/DDBJ whole genome shotgun (WGS) entry which is preliminary data.</text>
</comment>
<dbReference type="Proteomes" id="UP000010523">
    <property type="component" value="Unassembled WGS sequence"/>
</dbReference>
<keyword evidence="1" id="KW-0472">Membrane</keyword>
<dbReference type="AlphaFoldDB" id="I3DVU1"/>
<reference evidence="2 3" key="1">
    <citation type="journal article" date="2012" name="Appl. Environ. Microbiol.">
        <title>Genome Sequence of Thermotolerant Bacillus methanolicus: Features and Regulation Related to Methylotrophy and Production of L-Lysine and L-Glutamate from Methanol.</title>
        <authorList>
            <person name="Heggeset T.M."/>
            <person name="Krog A."/>
            <person name="Balzer S."/>
            <person name="Wentzel A."/>
            <person name="Ellingsen T.E."/>
            <person name="Brautaset T."/>
        </authorList>
    </citation>
    <scope>NUCLEOTIDE SEQUENCE [LARGE SCALE GENOMIC DNA]</scope>
    <source>
        <strain evidence="2 3">PB1</strain>
    </source>
</reference>
<sequence length="66" mass="8005">MIKFLPYMYLLIAIFCFENGFLSIQMQEYQHTILLLCLAFFNLMLYKIFRKEAKKPHLKLIRSAKQ</sequence>
<protein>
    <submittedName>
        <fullName evidence="2">Uncharacterized protein</fullName>
    </submittedName>
</protein>
<dbReference type="EMBL" id="AFEU01000003">
    <property type="protein sequence ID" value="EIJ78362.1"/>
    <property type="molecule type" value="Genomic_DNA"/>
</dbReference>
<proteinExistence type="predicted"/>
<feature type="transmembrane region" description="Helical" evidence="1">
    <location>
        <begin position="7"/>
        <end position="26"/>
    </location>
</feature>
<gene>
    <name evidence="2" type="ORF">PB1_12409</name>
</gene>
<dbReference type="PATRIC" id="fig|997296.3.peg.2615"/>
<keyword evidence="3" id="KW-1185">Reference proteome</keyword>
<evidence type="ECO:0000313" key="2">
    <source>
        <dbReference type="EMBL" id="EIJ78362.1"/>
    </source>
</evidence>
<keyword evidence="1" id="KW-1133">Transmembrane helix</keyword>
<evidence type="ECO:0000256" key="1">
    <source>
        <dbReference type="SAM" id="Phobius"/>
    </source>
</evidence>